<dbReference type="InterPro" id="IPR012368">
    <property type="entry name" value="OxRdtase_Mopterin-bd_su_IorB"/>
</dbReference>
<dbReference type="SUPFAM" id="SSF56003">
    <property type="entry name" value="Molybdenum cofactor-binding domain"/>
    <property type="match status" value="2"/>
</dbReference>
<dbReference type="InterPro" id="IPR006311">
    <property type="entry name" value="TAT_signal"/>
</dbReference>
<reference evidence="2 3" key="1">
    <citation type="submission" date="2016-02" db="EMBL/GenBank/DDBJ databases">
        <title>Draft genome sequence of the strain BR 10247T Bradyrhizobium neotropicale isolated from nodules of Centrolobium paraense.</title>
        <authorList>
            <person name="Simoes-Araujo J.L."/>
            <person name="Barauna A.C."/>
            <person name="Silva K."/>
            <person name="Zilli J.E."/>
        </authorList>
    </citation>
    <scope>NUCLEOTIDE SEQUENCE [LARGE SCALE GENOMIC DNA]</scope>
    <source>
        <strain evidence="2 3">BR 10247</strain>
    </source>
</reference>
<comment type="caution">
    <text evidence="2">The sequence shown here is derived from an EMBL/GenBank/DDBJ whole genome shotgun (WGS) entry which is preliminary data.</text>
</comment>
<feature type="domain" description="Aldehyde oxidase/xanthine dehydrogenase a/b hammerhead" evidence="1">
    <location>
        <begin position="212"/>
        <end position="291"/>
    </location>
</feature>
<dbReference type="RefSeq" id="WP_063680283.1">
    <property type="nucleotide sequence ID" value="NZ_LSEF01000084.1"/>
</dbReference>
<dbReference type="PIRSF" id="PIRSF036389">
    <property type="entry name" value="IOR_B"/>
    <property type="match status" value="1"/>
</dbReference>
<evidence type="ECO:0000259" key="1">
    <source>
        <dbReference type="SMART" id="SM01008"/>
    </source>
</evidence>
<dbReference type="InterPro" id="IPR037165">
    <property type="entry name" value="AldOxase/xan_DH_Mopterin-bd_sf"/>
</dbReference>
<dbReference type="Pfam" id="PF20256">
    <property type="entry name" value="MoCoBD_2"/>
    <property type="match status" value="2"/>
</dbReference>
<dbReference type="SMART" id="SM01008">
    <property type="entry name" value="Ald_Xan_dh_C"/>
    <property type="match status" value="1"/>
</dbReference>
<dbReference type="PANTHER" id="PTHR47495">
    <property type="entry name" value="ALDEHYDE DEHYDROGENASE"/>
    <property type="match status" value="1"/>
</dbReference>
<accession>A0A176YX39</accession>
<dbReference type="InterPro" id="IPR046867">
    <property type="entry name" value="AldOxase/xan_DH_MoCoBD2"/>
</dbReference>
<keyword evidence="3" id="KW-1185">Reference proteome</keyword>
<dbReference type="AlphaFoldDB" id="A0A176YX39"/>
<dbReference type="InterPro" id="IPR008274">
    <property type="entry name" value="AldOxase/xan_DH_MoCoBD1"/>
</dbReference>
<dbReference type="Pfam" id="PF02738">
    <property type="entry name" value="MoCoBD_1"/>
    <property type="match status" value="1"/>
</dbReference>
<gene>
    <name evidence="2" type="ORF">AXW67_20290</name>
</gene>
<dbReference type="Proteomes" id="UP000077173">
    <property type="component" value="Unassembled WGS sequence"/>
</dbReference>
<organism evidence="2 3">
    <name type="scientific">Bradyrhizobium neotropicale</name>
    <dbReference type="NCBI Taxonomy" id="1497615"/>
    <lineage>
        <taxon>Bacteria</taxon>
        <taxon>Pseudomonadati</taxon>
        <taxon>Pseudomonadota</taxon>
        <taxon>Alphaproteobacteria</taxon>
        <taxon>Hyphomicrobiales</taxon>
        <taxon>Nitrobacteraceae</taxon>
        <taxon>Bradyrhizobium</taxon>
    </lineage>
</organism>
<sequence length="728" mass="78045">MNKHVSPRMNRRAFVIGSATLGAGLAIGLDIPFGGPAVVRAADGSPEINAWVVVRPDDTVVIRIARSEMGQGSLTGLAQLVAEELECDWTKVTTEYPTPGQSVARKRAWGDFSTGGSRGIRSSQDYVRKGGATARVMLIQAAADGWKVPASECTAANSVITHTPSGKTTTYGRVAEAAAKLTPPADVKLKDPKDWRLIGKGVKRLDTADKTTGTMIYGIDVKLPGMLNAAIKDCPVFGGTVKSFDEAKITDMKGVKKVVKVGDTAVAVVADTWWHAKTALEALPIVWNEGDNAKVSSESIAKWLTEGLDNEQPAYVGNKNGDAKAAIAGAARKIEAVYNYPYQNHATMEPMNATALYTADKCEVWCGTQNGEAAFAAVLEASGLPAEKCDVHKVMPGGGFGRRGMTDYVRQAVAIAKQMPGTPIKLLWSREEDMAHGRYHPITQCKMTGAFDANDNLVALHYRLSGQSILFSLRPEALQNGMDPAAFQGFAQSGEAAFGYSVPNLLIEHAMRNPHVPPGFWRGVNVNHNAIYMECFMDELAHAAGQDPLEFRRKLMGNHPKHLAVLNAVAEKIGWSQPAPQGVYRGIAQVMGYGSYVAGAAEISVTDGSKIKVHRIVASTDPGYVVNPAQVERQIAGSFVYGLSALFYGGCTVKDGRIEQTNFDTYNSMRINEMPKVEAVMVPSGGFWGGVGEPTIGVAAPAVLNAYFAATGKRIRSVPLRDQNITFA</sequence>
<dbReference type="PANTHER" id="PTHR47495:SF2">
    <property type="entry name" value="ALDEHYDE DEHYDROGENASE"/>
    <property type="match status" value="1"/>
</dbReference>
<proteinExistence type="predicted"/>
<dbReference type="PROSITE" id="PS51318">
    <property type="entry name" value="TAT"/>
    <property type="match status" value="1"/>
</dbReference>
<dbReference type="EMBL" id="LSEF01000084">
    <property type="protein sequence ID" value="OAF12282.1"/>
    <property type="molecule type" value="Genomic_DNA"/>
</dbReference>
<name>A0A176YX39_9BRAD</name>
<dbReference type="Gene3D" id="3.90.1170.50">
    <property type="entry name" value="Aldehyde oxidase/xanthine dehydrogenase, a/b hammerhead"/>
    <property type="match status" value="1"/>
</dbReference>
<evidence type="ECO:0000313" key="3">
    <source>
        <dbReference type="Proteomes" id="UP000077173"/>
    </source>
</evidence>
<dbReference type="InterPro" id="IPR052516">
    <property type="entry name" value="N-heterocyclic_Hydroxylase"/>
</dbReference>
<dbReference type="GO" id="GO:0016491">
    <property type="term" value="F:oxidoreductase activity"/>
    <property type="evidence" value="ECO:0007669"/>
    <property type="project" value="InterPro"/>
</dbReference>
<protein>
    <submittedName>
        <fullName evidence="2">Aldehyde dehydrogenase</fullName>
    </submittedName>
</protein>
<dbReference type="InterPro" id="IPR000674">
    <property type="entry name" value="Ald_Oxase/Xan_DH_a/b"/>
</dbReference>
<dbReference type="Gene3D" id="3.30.365.10">
    <property type="entry name" value="Aldehyde oxidase/xanthine dehydrogenase, molybdopterin binding domain"/>
    <property type="match status" value="4"/>
</dbReference>
<evidence type="ECO:0000313" key="2">
    <source>
        <dbReference type="EMBL" id="OAF12282.1"/>
    </source>
</evidence>